<dbReference type="InterPro" id="IPR013750">
    <property type="entry name" value="GHMP_kinase_C_dom"/>
</dbReference>
<reference evidence="8 9" key="1">
    <citation type="submission" date="2019-01" db="EMBL/GenBank/DDBJ databases">
        <title>Draft genomes of a novel of Aminipila strains.</title>
        <authorList>
            <person name="Ma S."/>
        </authorList>
    </citation>
    <scope>NUCLEOTIDE SEQUENCE [LARGE SCALE GENOMIC DNA]</scope>
    <source>
        <strain evidence="9">JN-39</strain>
    </source>
</reference>
<keyword evidence="2" id="KW-0547">Nucleotide-binding</keyword>
<dbReference type="AlphaFoldDB" id="A0A410PSH1"/>
<dbReference type="Gene3D" id="3.30.230.120">
    <property type="match status" value="1"/>
</dbReference>
<comment type="similarity">
    <text evidence="5">Belongs to the GHMP kinase family.</text>
</comment>
<gene>
    <name evidence="8" type="ORF">EQM06_00985</name>
</gene>
<dbReference type="EMBL" id="CP035281">
    <property type="protein sequence ID" value="QAT41912.1"/>
    <property type="molecule type" value="Genomic_DNA"/>
</dbReference>
<name>A0A410PSH1_9FIRM</name>
<dbReference type="Pfam" id="PF08544">
    <property type="entry name" value="GHMP_kinases_C"/>
    <property type="match status" value="1"/>
</dbReference>
<keyword evidence="4" id="KW-0067">ATP-binding</keyword>
<keyword evidence="1" id="KW-0808">Transferase</keyword>
<dbReference type="PANTHER" id="PTHR32463:SF0">
    <property type="entry name" value="L-FUCOSE KINASE"/>
    <property type="match status" value="1"/>
</dbReference>
<dbReference type="RefSeq" id="WP_128744566.1">
    <property type="nucleotide sequence ID" value="NZ_CP035281.1"/>
</dbReference>
<dbReference type="InterPro" id="IPR020568">
    <property type="entry name" value="Ribosomal_Su5_D2-typ_SF"/>
</dbReference>
<dbReference type="Proteomes" id="UP000287601">
    <property type="component" value="Chromosome"/>
</dbReference>
<evidence type="ECO:0000313" key="9">
    <source>
        <dbReference type="Proteomes" id="UP000287601"/>
    </source>
</evidence>
<dbReference type="InterPro" id="IPR006203">
    <property type="entry name" value="GHMP_knse_ATP-bd_CS"/>
</dbReference>
<dbReference type="GO" id="GO:0005524">
    <property type="term" value="F:ATP binding"/>
    <property type="evidence" value="ECO:0007669"/>
    <property type="project" value="UniProtKB-KW"/>
</dbReference>
<accession>A0A410PSH1</accession>
<evidence type="ECO:0000256" key="3">
    <source>
        <dbReference type="ARBA" id="ARBA00022777"/>
    </source>
</evidence>
<dbReference type="GO" id="GO:0042352">
    <property type="term" value="P:GDP-L-fucose salvage"/>
    <property type="evidence" value="ECO:0007669"/>
    <property type="project" value="TreeGrafter"/>
</dbReference>
<feature type="domain" description="GHMP kinase N-terminal" evidence="6">
    <location>
        <begin position="73"/>
        <end position="154"/>
    </location>
</feature>
<proteinExistence type="inferred from homology"/>
<dbReference type="InterPro" id="IPR006204">
    <property type="entry name" value="GHMP_kinase_N_dom"/>
</dbReference>
<dbReference type="InterPro" id="IPR036554">
    <property type="entry name" value="GHMP_kinase_C_sf"/>
</dbReference>
<feature type="domain" description="GHMP kinase C-terminal" evidence="7">
    <location>
        <begin position="228"/>
        <end position="306"/>
    </location>
</feature>
<sequence>MIITRTPFRVSFAGGGSDLPSFYTRHEGCVLSTSINKYMYVTIHPSFNRMETSIKYSLTETVHDVRYIQHPIARQLLMNYDISGVEVTSTADIPAGTGLSSSSAYTVGLINALNAFSGKYYSQEKIARRACEVEIEELGEPIGKQDQYGTAIGGIKFIRFLTDGSVDVEPVMVDGNIKNQLNDELLLFYTGVTHSAGNILKEQNKNVVTDRKKFDCLVKMTEQAYEIREALTKGNLKRFGEILHEGWELKRQLAGGITSPEIDQYYKLARENGALGGKLLGAGGGGFLLLYCEHNKQKRLRSALHKLVELPFATESGGTKVIYVGEKDWE</sequence>
<dbReference type="InterPro" id="IPR014606">
    <property type="entry name" value="Heptose_7-P_kinase"/>
</dbReference>
<evidence type="ECO:0000259" key="7">
    <source>
        <dbReference type="Pfam" id="PF08544"/>
    </source>
</evidence>
<dbReference type="InterPro" id="IPR052203">
    <property type="entry name" value="GHMP_Kinase-Related"/>
</dbReference>
<evidence type="ECO:0000256" key="2">
    <source>
        <dbReference type="ARBA" id="ARBA00022741"/>
    </source>
</evidence>
<dbReference type="PANTHER" id="PTHR32463">
    <property type="entry name" value="L-FUCOSE KINASE"/>
    <property type="match status" value="1"/>
</dbReference>
<evidence type="ECO:0000313" key="8">
    <source>
        <dbReference type="EMBL" id="QAT41912.1"/>
    </source>
</evidence>
<dbReference type="PRINTS" id="PR00960">
    <property type="entry name" value="LMBPPROTEIN"/>
</dbReference>
<evidence type="ECO:0000256" key="1">
    <source>
        <dbReference type="ARBA" id="ARBA00022679"/>
    </source>
</evidence>
<organism evidence="8 9">
    <name type="scientific">Aminipila luticellarii</name>
    <dbReference type="NCBI Taxonomy" id="2507160"/>
    <lineage>
        <taxon>Bacteria</taxon>
        <taxon>Bacillati</taxon>
        <taxon>Bacillota</taxon>
        <taxon>Clostridia</taxon>
        <taxon>Peptostreptococcales</taxon>
        <taxon>Anaerovoracaceae</taxon>
        <taxon>Aminipila</taxon>
    </lineage>
</organism>
<dbReference type="PROSITE" id="PS00627">
    <property type="entry name" value="GHMP_KINASES_ATP"/>
    <property type="match status" value="1"/>
</dbReference>
<dbReference type="OrthoDB" id="9812992at2"/>
<evidence type="ECO:0000259" key="6">
    <source>
        <dbReference type="Pfam" id="PF00288"/>
    </source>
</evidence>
<dbReference type="SUPFAM" id="SSF54211">
    <property type="entry name" value="Ribosomal protein S5 domain 2-like"/>
    <property type="match status" value="1"/>
</dbReference>
<dbReference type="PIRSF" id="PIRSF036406">
    <property type="entry name" value="Hept_kin"/>
    <property type="match status" value="1"/>
</dbReference>
<protein>
    <submittedName>
        <fullName evidence="8">GHMP kinase</fullName>
    </submittedName>
</protein>
<dbReference type="InterPro" id="IPR001174">
    <property type="entry name" value="HddA/FKP"/>
</dbReference>
<evidence type="ECO:0000256" key="5">
    <source>
        <dbReference type="ARBA" id="ARBA00038121"/>
    </source>
</evidence>
<keyword evidence="9" id="KW-1185">Reference proteome</keyword>
<dbReference type="SUPFAM" id="SSF55060">
    <property type="entry name" value="GHMP Kinase, C-terminal domain"/>
    <property type="match status" value="1"/>
</dbReference>
<dbReference type="KEGG" id="amij:EQM06_00985"/>
<dbReference type="Pfam" id="PF00288">
    <property type="entry name" value="GHMP_kinases_N"/>
    <property type="match status" value="1"/>
</dbReference>
<evidence type="ECO:0000256" key="4">
    <source>
        <dbReference type="ARBA" id="ARBA00022840"/>
    </source>
</evidence>
<dbReference type="GO" id="GO:0050201">
    <property type="term" value="F:fucokinase activity"/>
    <property type="evidence" value="ECO:0007669"/>
    <property type="project" value="TreeGrafter"/>
</dbReference>
<keyword evidence="3 8" id="KW-0418">Kinase</keyword>